<evidence type="ECO:0008006" key="3">
    <source>
        <dbReference type="Google" id="ProtNLM"/>
    </source>
</evidence>
<dbReference type="Pfam" id="PF00560">
    <property type="entry name" value="LRR_1"/>
    <property type="match status" value="1"/>
</dbReference>
<proteinExistence type="predicted"/>
<dbReference type="PANTHER" id="PTHR13318:SF190">
    <property type="entry name" value="PARTNER OF PAIRED, ISOFORM B"/>
    <property type="match status" value="1"/>
</dbReference>
<dbReference type="PANTHER" id="PTHR13318">
    <property type="entry name" value="PARTNER OF PAIRED, ISOFORM B-RELATED"/>
    <property type="match status" value="1"/>
</dbReference>
<evidence type="ECO:0000313" key="1">
    <source>
        <dbReference type="EMBL" id="GAA1704824.1"/>
    </source>
</evidence>
<dbReference type="Proteomes" id="UP001500280">
    <property type="component" value="Unassembled WGS sequence"/>
</dbReference>
<comment type="caution">
    <text evidence="1">The sequence shown here is derived from an EMBL/GenBank/DDBJ whole genome shotgun (WGS) entry which is preliminary data.</text>
</comment>
<evidence type="ECO:0000313" key="2">
    <source>
        <dbReference type="Proteomes" id="UP001500280"/>
    </source>
</evidence>
<dbReference type="PROSITE" id="PS51450">
    <property type="entry name" value="LRR"/>
    <property type="match status" value="1"/>
</dbReference>
<dbReference type="InterPro" id="IPR001611">
    <property type="entry name" value="Leu-rich_rpt"/>
</dbReference>
<dbReference type="EMBL" id="BAAANF010000020">
    <property type="protein sequence ID" value="GAA1704824.1"/>
    <property type="molecule type" value="Genomic_DNA"/>
</dbReference>
<organism evidence="1 2">
    <name type="scientific">Kribbella yunnanensis</name>
    <dbReference type="NCBI Taxonomy" id="190194"/>
    <lineage>
        <taxon>Bacteria</taxon>
        <taxon>Bacillati</taxon>
        <taxon>Actinomycetota</taxon>
        <taxon>Actinomycetes</taxon>
        <taxon>Propionibacteriales</taxon>
        <taxon>Kribbellaceae</taxon>
        <taxon>Kribbella</taxon>
    </lineage>
</organism>
<reference evidence="2" key="1">
    <citation type="journal article" date="2019" name="Int. J. Syst. Evol. Microbiol.">
        <title>The Global Catalogue of Microorganisms (GCM) 10K type strain sequencing project: providing services to taxonomists for standard genome sequencing and annotation.</title>
        <authorList>
            <consortium name="The Broad Institute Genomics Platform"/>
            <consortium name="The Broad Institute Genome Sequencing Center for Infectious Disease"/>
            <person name="Wu L."/>
            <person name="Ma J."/>
        </authorList>
    </citation>
    <scope>NUCLEOTIDE SEQUENCE [LARGE SCALE GENOMIC DNA]</scope>
    <source>
        <strain evidence="2">JCM 14307</strain>
    </source>
</reference>
<keyword evidence="2" id="KW-1185">Reference proteome</keyword>
<dbReference type="RefSeq" id="WP_344159237.1">
    <property type="nucleotide sequence ID" value="NZ_BAAANF010000020.1"/>
</dbReference>
<gene>
    <name evidence="1" type="ORF">GCM10009745_60420</name>
</gene>
<protein>
    <recommendedName>
        <fullName evidence="3">Leucine-rich repeat domain-containing protein</fullName>
    </recommendedName>
</protein>
<dbReference type="InterPro" id="IPR032675">
    <property type="entry name" value="LRR_dom_sf"/>
</dbReference>
<dbReference type="Gene3D" id="3.80.10.10">
    <property type="entry name" value="Ribonuclease Inhibitor"/>
    <property type="match status" value="3"/>
</dbReference>
<sequence>MIDAVGQIERVLAGPPSQLAFRALCAALGRAGSPDELVVLCEQGLADWPDEAREAPWSWLAALDDGYAVPGWSLVRSLKLKSERIGTADVPMEPHAQITRLDLGWLAGDQLAAVSEALPSWPNLRSLATQMLTERDAEAVAGLAANPGLTQLESLDLIDVSEDLVHFEPPPFRPPVGRSLQLRHAGLRASDLVHLVRSGIVPELRSVAVRVESLEEARELAACSELAQLERLAIAFRCGRNGMHSWDLSIGNVIPEDDAACAAFFGNAELTDMRELTIVGASLVRGYHGLGADGLDAVVASGVVSRLTALSLKFLPLCDAPVIRVVEALDHEQIESLSLHGVVVTDLTAEAFAGTYSALRNLDLSHNFLSESGAQHLAHDVDLPALERLDLSGDPGGSPYYGRSEIQPIGDAGAVAWASSHNAINLTELRLAATGLTPASVPELLNTGRLETLDLSYNQLSGWPIVERLPGRRLDLEACNLSDDDLTALTAATAELDSLNLAYNNFGSAKALAAWSVVPGLWELNLHDSHLDDDSLAELGRAATCLLELDLEQDCWKLDRRPYDESLPPVIEDPAYFPNLDAIFLGVVDEYHGARYSAGYPPSVREQLAPTTRQVLRSFLAHLEMDEEETGPDTAEGRAYRAEHDFRHDLATNRAEREAEARAFARELRG</sequence>
<name>A0ABP4UGB2_9ACTN</name>
<dbReference type="SUPFAM" id="SSF52047">
    <property type="entry name" value="RNI-like"/>
    <property type="match status" value="1"/>
</dbReference>
<accession>A0ABP4UGB2</accession>